<gene>
    <name evidence="1" type="ORF">DLSSTS7063_00448</name>
</gene>
<evidence type="ECO:0000313" key="2">
    <source>
        <dbReference type="Proteomes" id="UP000398619"/>
    </source>
</evidence>
<protein>
    <submittedName>
        <fullName evidence="1">Uncharacterized protein</fullName>
    </submittedName>
</protein>
<dbReference type="Proteomes" id="UP000398619">
    <property type="component" value="Unassembled WGS sequence"/>
</dbReference>
<dbReference type="EMBL" id="CABHNM010000014">
    <property type="protein sequence ID" value="VUW92720.1"/>
    <property type="molecule type" value="Genomic_DNA"/>
</dbReference>
<evidence type="ECO:0000313" key="1">
    <source>
        <dbReference type="EMBL" id="VUW92720.1"/>
    </source>
</evidence>
<organism evidence="1 2">
    <name type="scientific">Dorea longicatena</name>
    <dbReference type="NCBI Taxonomy" id="88431"/>
    <lineage>
        <taxon>Bacteria</taxon>
        <taxon>Bacillati</taxon>
        <taxon>Bacillota</taxon>
        <taxon>Clostridia</taxon>
        <taxon>Lachnospirales</taxon>
        <taxon>Lachnospiraceae</taxon>
        <taxon>Dorea</taxon>
    </lineage>
</organism>
<name>A0A564SDR0_9FIRM</name>
<dbReference type="AlphaFoldDB" id="A0A564SDR0"/>
<proteinExistence type="predicted"/>
<accession>A0A564SDR0</accession>
<dbReference type="RefSeq" id="WP_144099775.1">
    <property type="nucleotide sequence ID" value="NZ_CABHNM010000014.1"/>
</dbReference>
<sequence>MGFFDAFKPKDTSSSSKIIDRKSIPAEQIDKMQRIKASNCYRQRLYKTFYKGYPEMPFISQDRELNTNWIEQAKMFGVTPTKQMMKRYSDDLLPGHVYMLYWINKYNKKRIPVYFEYKYGIDFVEEKLFLERNGYISANALTKKGLDAIKKHHEVIDNH</sequence>
<reference evidence="1 2" key="1">
    <citation type="submission" date="2019-07" db="EMBL/GenBank/DDBJ databases">
        <authorList>
            <person name="Hibberd C M."/>
            <person name="Gehrig L. J."/>
            <person name="Chang H.-W."/>
            <person name="Venkatesh S."/>
        </authorList>
    </citation>
    <scope>NUCLEOTIDE SEQUENCE [LARGE SCALE GENOMIC DNA]</scope>
    <source>
        <strain evidence="1">Dorea_longicatena_SSTS_Bg7063</strain>
    </source>
</reference>